<dbReference type="EnsemblMetazoa" id="PPA41575.1">
    <property type="protein sequence ID" value="PPA41575.1"/>
    <property type="gene ID" value="WBGene00279944"/>
</dbReference>
<gene>
    <name evidence="2" type="primary">WBGene00279944</name>
</gene>
<keyword evidence="3" id="KW-1185">Reference proteome</keyword>
<organism evidence="2 3">
    <name type="scientific">Pristionchus pacificus</name>
    <name type="common">Parasitic nematode worm</name>
    <dbReference type="NCBI Taxonomy" id="54126"/>
    <lineage>
        <taxon>Eukaryota</taxon>
        <taxon>Metazoa</taxon>
        <taxon>Ecdysozoa</taxon>
        <taxon>Nematoda</taxon>
        <taxon>Chromadorea</taxon>
        <taxon>Rhabditida</taxon>
        <taxon>Rhabditina</taxon>
        <taxon>Diplogasteromorpha</taxon>
        <taxon>Diplogasteroidea</taxon>
        <taxon>Neodiplogasteridae</taxon>
        <taxon>Pristionchus</taxon>
    </lineage>
</organism>
<sequence>MIQVGDTRRVAQADGRGFSKGDASAGLSHSEPDDSCRTVGAVDAQQNQTYFIYPLSNDNHHSTIIN</sequence>
<evidence type="ECO:0000256" key="1">
    <source>
        <dbReference type="SAM" id="MobiDB-lite"/>
    </source>
</evidence>
<accession>A0A8R1UV41</accession>
<dbReference type="AlphaFoldDB" id="A0A2A6CQH9"/>
<protein>
    <submittedName>
        <fullName evidence="2">Uncharacterized protein</fullName>
    </submittedName>
</protein>
<evidence type="ECO:0000313" key="2">
    <source>
        <dbReference type="EnsemblMetazoa" id="PPA41575.1"/>
    </source>
</evidence>
<feature type="region of interest" description="Disordered" evidence="1">
    <location>
        <begin position="1"/>
        <end position="37"/>
    </location>
</feature>
<feature type="compositionally biased region" description="Basic and acidic residues" evidence="1">
    <location>
        <begin position="1"/>
        <end position="11"/>
    </location>
</feature>
<dbReference type="Proteomes" id="UP000005239">
    <property type="component" value="Unassembled WGS sequence"/>
</dbReference>
<proteinExistence type="predicted"/>
<accession>A0A2A6CQH9</accession>
<reference evidence="2" key="2">
    <citation type="submission" date="2022-06" db="UniProtKB">
        <authorList>
            <consortium name="EnsemblMetazoa"/>
        </authorList>
    </citation>
    <scope>IDENTIFICATION</scope>
    <source>
        <strain evidence="2">PS312</strain>
    </source>
</reference>
<evidence type="ECO:0000313" key="3">
    <source>
        <dbReference type="Proteomes" id="UP000005239"/>
    </source>
</evidence>
<name>A0A2A6CQH9_PRIPA</name>
<reference evidence="3" key="1">
    <citation type="journal article" date="2008" name="Nat. Genet.">
        <title>The Pristionchus pacificus genome provides a unique perspective on nematode lifestyle and parasitism.</title>
        <authorList>
            <person name="Dieterich C."/>
            <person name="Clifton S.W."/>
            <person name="Schuster L.N."/>
            <person name="Chinwalla A."/>
            <person name="Delehaunty K."/>
            <person name="Dinkelacker I."/>
            <person name="Fulton L."/>
            <person name="Fulton R."/>
            <person name="Godfrey J."/>
            <person name="Minx P."/>
            <person name="Mitreva M."/>
            <person name="Roeseler W."/>
            <person name="Tian H."/>
            <person name="Witte H."/>
            <person name="Yang S.P."/>
            <person name="Wilson R.K."/>
            <person name="Sommer R.J."/>
        </authorList>
    </citation>
    <scope>NUCLEOTIDE SEQUENCE [LARGE SCALE GENOMIC DNA]</scope>
    <source>
        <strain evidence="3">PS312</strain>
    </source>
</reference>